<dbReference type="EMBL" id="WNKS01000025">
    <property type="protein sequence ID" value="MTV33051.1"/>
    <property type="molecule type" value="Genomic_DNA"/>
</dbReference>
<comment type="caution">
    <text evidence="2">The sequence shown here is derived from an EMBL/GenBank/DDBJ whole genome shotgun (WGS) entry which is preliminary data.</text>
</comment>
<dbReference type="RefSeq" id="WP_155447732.1">
    <property type="nucleotide sequence ID" value="NZ_JAOQNR010000024.1"/>
</dbReference>
<protein>
    <submittedName>
        <fullName evidence="2">Uncharacterized protein</fullName>
    </submittedName>
</protein>
<evidence type="ECO:0000313" key="2">
    <source>
        <dbReference type="EMBL" id="MTV33051.1"/>
    </source>
</evidence>
<dbReference type="Proteomes" id="UP000439113">
    <property type="component" value="Unassembled WGS sequence"/>
</dbReference>
<accession>A0A6N8DV69</accession>
<feature type="region of interest" description="Disordered" evidence="1">
    <location>
        <begin position="1"/>
        <end position="22"/>
    </location>
</feature>
<sequence>MATAPQSYQFTDGAGATKTGQTPPLGYQAGANAISVAIASDQPAIPVLQSGSWSVAVSNWPATQAVSASSLPLPAGAATAANQPSLNGDGGALAHVTNWSATQAISASSAIPVSGTFWQATQPVSLASLPALATGSNVIGGVTISGTPSVSVSESVAVTGTFWQATQPISAATLPLPTGAATSAKQDDLKAAIAGMSIPVHDYIGLGYTGGNVTTVTYKTGGASGTTVATLTLAYDGSNNLTSITKA</sequence>
<gene>
    <name evidence="2" type="ORF">GJ654_18890</name>
</gene>
<evidence type="ECO:0000313" key="3">
    <source>
        <dbReference type="Proteomes" id="UP000439113"/>
    </source>
</evidence>
<feature type="compositionally biased region" description="Polar residues" evidence="1">
    <location>
        <begin position="1"/>
        <end position="10"/>
    </location>
</feature>
<dbReference type="AlphaFoldDB" id="A0A6N8DV69"/>
<evidence type="ECO:0000256" key="1">
    <source>
        <dbReference type="SAM" id="MobiDB-lite"/>
    </source>
</evidence>
<proteinExistence type="predicted"/>
<organism evidence="2 3">
    <name type="scientific">Rhodoblastus acidophilus</name>
    <name type="common">Rhodopseudomonas acidophila</name>
    <dbReference type="NCBI Taxonomy" id="1074"/>
    <lineage>
        <taxon>Bacteria</taxon>
        <taxon>Pseudomonadati</taxon>
        <taxon>Pseudomonadota</taxon>
        <taxon>Alphaproteobacteria</taxon>
        <taxon>Hyphomicrobiales</taxon>
        <taxon>Rhodoblastaceae</taxon>
        <taxon>Rhodoblastus</taxon>
    </lineage>
</organism>
<name>A0A6N8DV69_RHOAC</name>
<reference evidence="2 3" key="1">
    <citation type="submission" date="2019-11" db="EMBL/GenBank/DDBJ databases">
        <title>Whole-genome sequence of a Rhodoblastus acidophilus DSM 142.</title>
        <authorList>
            <person name="Kyndt J.A."/>
            <person name="Meyer T.E."/>
        </authorList>
    </citation>
    <scope>NUCLEOTIDE SEQUENCE [LARGE SCALE GENOMIC DNA]</scope>
    <source>
        <strain evidence="2 3">DSM 142</strain>
    </source>
</reference>
<dbReference type="OrthoDB" id="10020756at2"/>